<evidence type="ECO:0000313" key="1">
    <source>
        <dbReference type="EMBL" id="SPR99309.1"/>
    </source>
</evidence>
<name>A0A375J3E9_9BURK</name>
<accession>A0A375J3E9</accession>
<dbReference type="EMBL" id="OVTA01000030">
    <property type="protein sequence ID" value="SPR99309.1"/>
    <property type="molecule type" value="Genomic_DNA"/>
</dbReference>
<sequence>MTNTKKPEAISPEDLNAAADFLRALLAGGPVTVPQAREAARKAGVQMRAVKEAKRALRVRTEPEDPNVVYVWRMPAARGDQERE</sequence>
<evidence type="ECO:0000313" key="2">
    <source>
        <dbReference type="Proteomes" id="UP000256805"/>
    </source>
</evidence>
<proteinExistence type="predicted"/>
<reference evidence="1 2" key="1">
    <citation type="submission" date="2018-01" db="EMBL/GenBank/DDBJ databases">
        <authorList>
            <person name="Gaut B.S."/>
            <person name="Morton B.R."/>
            <person name="Clegg M.T."/>
            <person name="Duvall M.R."/>
        </authorList>
    </citation>
    <scope>NUCLEOTIDE SEQUENCE [LARGE SCALE GENOMIC DNA]</scope>
    <source>
        <strain evidence="1">Cupriavidus taiwanensis cmp 52</strain>
    </source>
</reference>
<dbReference type="RefSeq" id="WP_116382201.1">
    <property type="nucleotide sequence ID" value="NZ_LS483233.1"/>
</dbReference>
<dbReference type="Proteomes" id="UP000256805">
    <property type="component" value="Unassembled WGS sequence"/>
</dbReference>
<protein>
    <submittedName>
        <fullName evidence="1">Uncharacterized protein</fullName>
    </submittedName>
</protein>
<gene>
    <name evidence="1" type="ORF">CBM2634_A80241</name>
</gene>
<organism evidence="1 2">
    <name type="scientific">Cupriavidus taiwanensis</name>
    <dbReference type="NCBI Taxonomy" id="164546"/>
    <lineage>
        <taxon>Bacteria</taxon>
        <taxon>Pseudomonadati</taxon>
        <taxon>Pseudomonadota</taxon>
        <taxon>Betaproteobacteria</taxon>
        <taxon>Burkholderiales</taxon>
        <taxon>Burkholderiaceae</taxon>
        <taxon>Cupriavidus</taxon>
    </lineage>
</organism>
<dbReference type="AlphaFoldDB" id="A0A375J3E9"/>